<dbReference type="OrthoDB" id="2356263at2"/>
<dbReference type="Proteomes" id="UP000331127">
    <property type="component" value="Unassembled WGS sequence"/>
</dbReference>
<dbReference type="PANTHER" id="PTHR30055">
    <property type="entry name" value="HTH-TYPE TRANSCRIPTIONAL REGULATOR RUTR"/>
    <property type="match status" value="1"/>
</dbReference>
<keyword evidence="1 2" id="KW-0238">DNA-binding</keyword>
<name>A0A5M3WNH6_9ACTN</name>
<comment type="caution">
    <text evidence="4">The sequence shown here is derived from an EMBL/GenBank/DDBJ whole genome shotgun (WGS) entry which is preliminary data.</text>
</comment>
<accession>A0A5M3WNH6</accession>
<dbReference type="GO" id="GO:0000976">
    <property type="term" value="F:transcription cis-regulatory region binding"/>
    <property type="evidence" value="ECO:0007669"/>
    <property type="project" value="TreeGrafter"/>
</dbReference>
<dbReference type="PRINTS" id="PR00455">
    <property type="entry name" value="HTHTETR"/>
</dbReference>
<dbReference type="PROSITE" id="PS50977">
    <property type="entry name" value="HTH_TETR_2"/>
    <property type="match status" value="1"/>
</dbReference>
<protein>
    <submittedName>
        <fullName evidence="4">TetR family transcriptional regulator</fullName>
    </submittedName>
</protein>
<dbReference type="EMBL" id="BLAE01000022">
    <property type="protein sequence ID" value="GES10484.1"/>
    <property type="molecule type" value="Genomic_DNA"/>
</dbReference>
<dbReference type="InterPro" id="IPR001647">
    <property type="entry name" value="HTH_TetR"/>
</dbReference>
<evidence type="ECO:0000256" key="1">
    <source>
        <dbReference type="ARBA" id="ARBA00023125"/>
    </source>
</evidence>
<dbReference type="AlphaFoldDB" id="A0A5M3WNH6"/>
<proteinExistence type="predicted"/>
<keyword evidence="5" id="KW-1185">Reference proteome</keyword>
<dbReference type="PANTHER" id="PTHR30055:SF219">
    <property type="entry name" value="TRANSCRIPTIONAL REGULATORY PROTEIN"/>
    <property type="match status" value="1"/>
</dbReference>
<dbReference type="RefSeq" id="WP_155355922.1">
    <property type="nucleotide sequence ID" value="NZ_BAAAHL010000010.1"/>
</dbReference>
<evidence type="ECO:0000256" key="2">
    <source>
        <dbReference type="PROSITE-ProRule" id="PRU00335"/>
    </source>
</evidence>
<dbReference type="Pfam" id="PF00440">
    <property type="entry name" value="TetR_N"/>
    <property type="match status" value="1"/>
</dbReference>
<evidence type="ECO:0000259" key="3">
    <source>
        <dbReference type="PROSITE" id="PS50977"/>
    </source>
</evidence>
<feature type="domain" description="HTH tetR-type" evidence="3">
    <location>
        <begin position="1"/>
        <end position="61"/>
    </location>
</feature>
<organism evidence="4 5">
    <name type="scientific">Acrocarpospora macrocephala</name>
    <dbReference type="NCBI Taxonomy" id="150177"/>
    <lineage>
        <taxon>Bacteria</taxon>
        <taxon>Bacillati</taxon>
        <taxon>Actinomycetota</taxon>
        <taxon>Actinomycetes</taxon>
        <taxon>Streptosporangiales</taxon>
        <taxon>Streptosporangiaceae</taxon>
        <taxon>Acrocarpospora</taxon>
    </lineage>
</organism>
<evidence type="ECO:0000313" key="4">
    <source>
        <dbReference type="EMBL" id="GES10484.1"/>
    </source>
</evidence>
<evidence type="ECO:0000313" key="5">
    <source>
        <dbReference type="Proteomes" id="UP000331127"/>
    </source>
</evidence>
<dbReference type="Gene3D" id="1.10.357.10">
    <property type="entry name" value="Tetracycline Repressor, domain 2"/>
    <property type="match status" value="1"/>
</dbReference>
<feature type="DNA-binding region" description="H-T-H motif" evidence="2">
    <location>
        <begin position="24"/>
        <end position="43"/>
    </location>
</feature>
<dbReference type="InterPro" id="IPR050109">
    <property type="entry name" value="HTH-type_TetR-like_transc_reg"/>
</dbReference>
<sequence>MGNKEDLLAGAKQCLFAQGYARTTARDIATAAGVSLAAIGYHYGTKDALLDEALRQAIEEWGDDLGRTLVATLRPGASPAERFEAAWAGVIESFHAHRPLWAIQFEVLARIDELPGMRQTYTESSRQARLGLAQIFGGADVAADEEAAVRLGAFYQVLLTGMAAQWMADPDQAPSGRDLLDGLRAAALSLREG</sequence>
<dbReference type="GO" id="GO:0003700">
    <property type="term" value="F:DNA-binding transcription factor activity"/>
    <property type="evidence" value="ECO:0007669"/>
    <property type="project" value="TreeGrafter"/>
</dbReference>
<dbReference type="InterPro" id="IPR009057">
    <property type="entry name" value="Homeodomain-like_sf"/>
</dbReference>
<dbReference type="SUPFAM" id="SSF46689">
    <property type="entry name" value="Homeodomain-like"/>
    <property type="match status" value="1"/>
</dbReference>
<gene>
    <name evidence="4" type="primary">acrR</name>
    <name evidence="4" type="ORF">Amac_040810</name>
</gene>
<reference evidence="4 5" key="1">
    <citation type="submission" date="2019-10" db="EMBL/GenBank/DDBJ databases">
        <title>Whole genome shotgun sequence of Acrocarpospora macrocephala NBRC 16266.</title>
        <authorList>
            <person name="Ichikawa N."/>
            <person name="Kimura A."/>
            <person name="Kitahashi Y."/>
            <person name="Komaki H."/>
            <person name="Oguchi A."/>
        </authorList>
    </citation>
    <scope>NUCLEOTIDE SEQUENCE [LARGE SCALE GENOMIC DNA]</scope>
    <source>
        <strain evidence="4 5">NBRC 16266</strain>
    </source>
</reference>